<dbReference type="Proteomes" id="UP000070501">
    <property type="component" value="Unassembled WGS sequence"/>
</dbReference>
<organism evidence="2 3">
    <name type="scientific">Microdochium bolleyi</name>
    <dbReference type="NCBI Taxonomy" id="196109"/>
    <lineage>
        <taxon>Eukaryota</taxon>
        <taxon>Fungi</taxon>
        <taxon>Dikarya</taxon>
        <taxon>Ascomycota</taxon>
        <taxon>Pezizomycotina</taxon>
        <taxon>Sordariomycetes</taxon>
        <taxon>Xylariomycetidae</taxon>
        <taxon>Xylariales</taxon>
        <taxon>Microdochiaceae</taxon>
        <taxon>Microdochium</taxon>
    </lineage>
</organism>
<evidence type="ECO:0008006" key="4">
    <source>
        <dbReference type="Google" id="ProtNLM"/>
    </source>
</evidence>
<evidence type="ECO:0000313" key="3">
    <source>
        <dbReference type="Proteomes" id="UP000070501"/>
    </source>
</evidence>
<gene>
    <name evidence="2" type="ORF">Micbo1qcDRAFT_227186</name>
</gene>
<proteinExistence type="predicted"/>
<dbReference type="InParanoid" id="A0A136IYU5"/>
<feature type="chain" id="PRO_5007293287" description="Cyanovirin-N domain-containing protein" evidence="1">
    <location>
        <begin position="19"/>
        <end position="325"/>
    </location>
</feature>
<evidence type="ECO:0000313" key="2">
    <source>
        <dbReference type="EMBL" id="KXJ90102.1"/>
    </source>
</evidence>
<keyword evidence="3" id="KW-1185">Reference proteome</keyword>
<reference evidence="3" key="1">
    <citation type="submission" date="2016-02" db="EMBL/GenBank/DDBJ databases">
        <title>Draft genome sequence of Microdochium bolleyi, a fungal endophyte of beachgrass.</title>
        <authorList>
            <consortium name="DOE Joint Genome Institute"/>
            <person name="David A.S."/>
            <person name="May G."/>
            <person name="Haridas S."/>
            <person name="Lim J."/>
            <person name="Wang M."/>
            <person name="Labutti K."/>
            <person name="Lipzen A."/>
            <person name="Barry K."/>
            <person name="Grigoriev I.V."/>
        </authorList>
    </citation>
    <scope>NUCLEOTIDE SEQUENCE [LARGE SCALE GENOMIC DNA]</scope>
    <source>
        <strain evidence="3">J235TASD1</strain>
    </source>
</reference>
<dbReference type="EMBL" id="KQ964253">
    <property type="protein sequence ID" value="KXJ90102.1"/>
    <property type="molecule type" value="Genomic_DNA"/>
</dbReference>
<keyword evidence="1" id="KW-0732">Signal</keyword>
<sequence>MRSSFFAALGLSVSLAQCSPVVPSLEVRQNIFCAVVNMAVDGFNQEDSASAYCSSVLSITAAPTPTSTPKIGSVVTVTKYATVYSGAAKFPEGGKCFQDPPSKKRRAITVEPVVPASPTPTAPTNLPRHYYGAAPVPKPACFDGYQMTPVISAACSCLSLTTPAPTAAAPPAISTKTITSTLTVRPDSASFKIRNANTGLFARLADTSVYNLAFSCDTPAVADEFYLDNNCNVIHRGSNQPLWIDAGAGGGRVLRWSGLPGASYSKLLGRIVIDNGDFKTGQITFTDANSRRSLFHAARPGSPWSEVFSQADKSYVYFPMVAMVI</sequence>
<dbReference type="AlphaFoldDB" id="A0A136IYU5"/>
<evidence type="ECO:0000256" key="1">
    <source>
        <dbReference type="SAM" id="SignalP"/>
    </source>
</evidence>
<feature type="signal peptide" evidence="1">
    <location>
        <begin position="1"/>
        <end position="18"/>
    </location>
</feature>
<protein>
    <recommendedName>
        <fullName evidence="4">Cyanovirin-N domain-containing protein</fullName>
    </recommendedName>
</protein>
<name>A0A136IYU5_9PEZI</name>
<accession>A0A136IYU5</accession>